<dbReference type="EMBL" id="MBAD02002443">
    <property type="protein sequence ID" value="RLN47510.1"/>
    <property type="molecule type" value="Genomic_DNA"/>
</dbReference>
<evidence type="ECO:0000256" key="1">
    <source>
        <dbReference type="ARBA" id="ARBA00006151"/>
    </source>
</evidence>
<evidence type="ECO:0000259" key="4">
    <source>
        <dbReference type="Pfam" id="PF15247"/>
    </source>
</evidence>
<evidence type="ECO:0000313" key="8">
    <source>
        <dbReference type="Proteomes" id="UP000284657"/>
    </source>
</evidence>
<dbReference type="GO" id="GO:0051028">
    <property type="term" value="P:mRNA transport"/>
    <property type="evidence" value="ECO:0007669"/>
    <property type="project" value="TreeGrafter"/>
</dbReference>
<feature type="region of interest" description="Disordered" evidence="3">
    <location>
        <begin position="1"/>
        <end position="49"/>
    </location>
</feature>
<organism evidence="6 7">
    <name type="scientific">Phytophthora kernoviae</name>
    <dbReference type="NCBI Taxonomy" id="325452"/>
    <lineage>
        <taxon>Eukaryota</taxon>
        <taxon>Sar</taxon>
        <taxon>Stramenopiles</taxon>
        <taxon>Oomycota</taxon>
        <taxon>Peronosporomycetes</taxon>
        <taxon>Peronosporales</taxon>
        <taxon>Peronosporaceae</taxon>
        <taxon>Phytophthora</taxon>
    </lineage>
</organism>
<protein>
    <recommendedName>
        <fullName evidence="4">Histone RNA hairpin-binding protein RNA-binding domain-containing protein</fullName>
    </recommendedName>
</protein>
<dbReference type="Pfam" id="PF15247">
    <property type="entry name" value="SLBP_RNA_bind"/>
    <property type="match status" value="1"/>
</dbReference>
<feature type="compositionally biased region" description="Polar residues" evidence="3">
    <location>
        <begin position="121"/>
        <end position="138"/>
    </location>
</feature>
<evidence type="ECO:0000313" key="7">
    <source>
        <dbReference type="Proteomes" id="UP000277300"/>
    </source>
</evidence>
<feature type="domain" description="Histone RNA hairpin-binding protein RNA-binding" evidence="4">
    <location>
        <begin position="36"/>
        <end position="104"/>
    </location>
</feature>
<feature type="compositionally biased region" description="Basic and acidic residues" evidence="3">
    <location>
        <begin position="1"/>
        <end position="16"/>
    </location>
</feature>
<feature type="compositionally biased region" description="Acidic residues" evidence="3">
    <location>
        <begin position="178"/>
        <end position="194"/>
    </location>
</feature>
<dbReference type="FunFam" id="1.10.8.1120:FF:000001">
    <property type="entry name" value="Histone RNA hairpin-binding protein-like"/>
    <property type="match status" value="1"/>
</dbReference>
<evidence type="ECO:0000256" key="2">
    <source>
        <dbReference type="ARBA" id="ARBA00022884"/>
    </source>
</evidence>
<dbReference type="InterPro" id="IPR026502">
    <property type="entry name" value="SLBP1/SLBP2"/>
</dbReference>
<dbReference type="Proteomes" id="UP000277300">
    <property type="component" value="Unassembled WGS sequence"/>
</dbReference>
<feature type="compositionally biased region" description="Basic and acidic residues" evidence="3">
    <location>
        <begin position="75"/>
        <end position="85"/>
    </location>
</feature>
<dbReference type="GO" id="GO:0006398">
    <property type="term" value="P:mRNA 3'-end processing by stem-loop binding and cleavage"/>
    <property type="evidence" value="ECO:0007669"/>
    <property type="project" value="TreeGrafter"/>
</dbReference>
<dbReference type="AlphaFoldDB" id="A0A3F2S136"/>
<feature type="region of interest" description="Disordered" evidence="3">
    <location>
        <begin position="119"/>
        <end position="194"/>
    </location>
</feature>
<name>A0A3F2S136_9STRA</name>
<gene>
    <name evidence="5" type="ORF">BBJ29_000624</name>
    <name evidence="6" type="ORF">BBP00_00001489</name>
</gene>
<dbReference type="OrthoDB" id="265795at2759"/>
<dbReference type="InterPro" id="IPR029344">
    <property type="entry name" value="SLBP_RNA_bind"/>
</dbReference>
<evidence type="ECO:0000313" key="5">
    <source>
        <dbReference type="EMBL" id="RLN47510.1"/>
    </source>
</evidence>
<dbReference type="GO" id="GO:0071204">
    <property type="term" value="C:histone pre-mRNA 3'end processing complex"/>
    <property type="evidence" value="ECO:0007669"/>
    <property type="project" value="TreeGrafter"/>
</dbReference>
<comment type="similarity">
    <text evidence="1">Belongs to the SLBP family.</text>
</comment>
<dbReference type="GO" id="GO:0071207">
    <property type="term" value="F:histone pre-mRNA stem-loop binding"/>
    <property type="evidence" value="ECO:0007669"/>
    <property type="project" value="TreeGrafter"/>
</dbReference>
<dbReference type="InterPro" id="IPR038294">
    <property type="entry name" value="SLBP_RNA_bind_sf"/>
</dbReference>
<feature type="region of interest" description="Disordered" evidence="3">
    <location>
        <begin position="61"/>
        <end position="85"/>
    </location>
</feature>
<feature type="compositionally biased region" description="Basic and acidic residues" evidence="3">
    <location>
        <begin position="28"/>
        <end position="39"/>
    </location>
</feature>
<keyword evidence="2" id="KW-0694">RNA-binding</keyword>
<reference evidence="7 8" key="1">
    <citation type="submission" date="2018-07" db="EMBL/GenBank/DDBJ databases">
        <title>Genome sequencing of oomycete isolates from Chile give support for New Zealand origin for Phytophthora kernoviae and make available the first Nothophytophthora sp. genome.</title>
        <authorList>
            <person name="Studholme D.J."/>
            <person name="Sanfuentes E."/>
            <person name="Panda P."/>
            <person name="Hill R."/>
            <person name="Sambles C."/>
            <person name="Grant M."/>
            <person name="Williams N.M."/>
            <person name="Mcdougal R.L."/>
        </authorList>
    </citation>
    <scope>NUCLEOTIDE SEQUENCE [LARGE SCALE GENOMIC DNA]</scope>
    <source>
        <strain evidence="6">Chile6</strain>
        <strain evidence="5">Chile7</strain>
    </source>
</reference>
<accession>A0A3F2S136</accession>
<sequence>MRRTGERHTDEGHSRNEPVATGSPKVRTLADEKEADPHRLTQRQKQIDYGKNTIGYDRYCAQVPRHARRPGKHPMTPDKTTRMGKKVFDGVVRKWRQALHKYDPPELTETIKIIKTEATAQVASSDTNASTDISQATNPVADASASGAPTELIVKKKSSPIFGASNEEAPPSRSIYENFDEGNFDEDDSDDDLL</sequence>
<dbReference type="EMBL" id="MBDO02000021">
    <property type="protein sequence ID" value="RLN67652.1"/>
    <property type="molecule type" value="Genomic_DNA"/>
</dbReference>
<dbReference type="Proteomes" id="UP000284657">
    <property type="component" value="Unassembled WGS sequence"/>
</dbReference>
<proteinExistence type="inferred from homology"/>
<dbReference type="Gene3D" id="1.10.8.1120">
    <property type="entry name" value="Histone RNA hairpin-binding protein RNA-binding domain"/>
    <property type="match status" value="1"/>
</dbReference>
<evidence type="ECO:0000313" key="6">
    <source>
        <dbReference type="EMBL" id="RLN67652.1"/>
    </source>
</evidence>
<evidence type="ECO:0000256" key="3">
    <source>
        <dbReference type="SAM" id="MobiDB-lite"/>
    </source>
</evidence>
<dbReference type="PANTHER" id="PTHR17408">
    <property type="entry name" value="HISTONE RNA HAIRPIN-BINDING PROTEIN"/>
    <property type="match status" value="1"/>
</dbReference>
<comment type="caution">
    <text evidence="6">The sequence shown here is derived from an EMBL/GenBank/DDBJ whole genome shotgun (WGS) entry which is preliminary data.</text>
</comment>
<dbReference type="GO" id="GO:0003729">
    <property type="term" value="F:mRNA binding"/>
    <property type="evidence" value="ECO:0007669"/>
    <property type="project" value="InterPro"/>
</dbReference>
<dbReference type="GO" id="GO:0005737">
    <property type="term" value="C:cytoplasm"/>
    <property type="evidence" value="ECO:0007669"/>
    <property type="project" value="TreeGrafter"/>
</dbReference>
<dbReference type="PANTHER" id="PTHR17408:SF0">
    <property type="entry name" value="HISTONE RNA HAIRPIN-BINDING PROTEIN"/>
    <property type="match status" value="1"/>
</dbReference>